<feature type="transmembrane region" description="Helical" evidence="5">
    <location>
        <begin position="353"/>
        <end position="373"/>
    </location>
</feature>
<proteinExistence type="predicted"/>
<evidence type="ECO:0000256" key="1">
    <source>
        <dbReference type="ARBA" id="ARBA00004370"/>
    </source>
</evidence>
<evidence type="ECO:0000313" key="7">
    <source>
        <dbReference type="EMBL" id="GAO98616.1"/>
    </source>
</evidence>
<dbReference type="GO" id="GO:0016020">
    <property type="term" value="C:membrane"/>
    <property type="evidence" value="ECO:0007669"/>
    <property type="project" value="UniProtKB-SubCell"/>
</dbReference>
<feature type="transmembrane region" description="Helical" evidence="5">
    <location>
        <begin position="295"/>
        <end position="323"/>
    </location>
</feature>
<comment type="caution">
    <text evidence="7">The sequence shown here is derived from an EMBL/GenBank/DDBJ whole genome shotgun (WGS) entry which is preliminary data.</text>
</comment>
<feature type="transmembrane region" description="Helical" evidence="5">
    <location>
        <begin position="16"/>
        <end position="42"/>
    </location>
</feature>
<dbReference type="PANTHER" id="PTHR23518">
    <property type="entry name" value="C-METHYLTRANSFERASE"/>
    <property type="match status" value="1"/>
</dbReference>
<name>A0A0K8MDL3_9PROT</name>
<feature type="transmembrane region" description="Helical" evidence="5">
    <location>
        <begin position="174"/>
        <end position="194"/>
    </location>
</feature>
<feature type="transmembrane region" description="Helical" evidence="5">
    <location>
        <begin position="228"/>
        <end position="250"/>
    </location>
</feature>
<dbReference type="PANTHER" id="PTHR23518:SF2">
    <property type="entry name" value="MAJOR FACILITATOR SUPERFAMILY TRANSPORTER"/>
    <property type="match status" value="1"/>
</dbReference>
<dbReference type="InterPro" id="IPR005828">
    <property type="entry name" value="MFS_sugar_transport-like"/>
</dbReference>
<reference evidence="7 8" key="1">
    <citation type="submission" date="2015-03" db="EMBL/GenBank/DDBJ databases">
        <title>Caedibacter varicaedens, whole genome shotgun sequence.</title>
        <authorList>
            <person name="Suzuki H."/>
            <person name="Dapper A.L."/>
            <person name="Gibson A.K."/>
            <person name="Jackson C."/>
            <person name="Lee H."/>
            <person name="Pejaver V.R."/>
            <person name="Doak T."/>
            <person name="Lynch M."/>
        </authorList>
    </citation>
    <scope>NUCLEOTIDE SEQUENCE [LARGE SCALE GENOMIC DNA]</scope>
</reference>
<evidence type="ECO:0000313" key="8">
    <source>
        <dbReference type="Proteomes" id="UP000036771"/>
    </source>
</evidence>
<dbReference type="OrthoDB" id="9803985at2"/>
<protein>
    <submittedName>
        <fullName evidence="7">Putative 3-hydroxyphenylpropionic transporter MhpT</fullName>
    </submittedName>
</protein>
<dbReference type="Pfam" id="PF00083">
    <property type="entry name" value="Sugar_tr"/>
    <property type="match status" value="1"/>
</dbReference>
<dbReference type="InterPro" id="IPR036259">
    <property type="entry name" value="MFS_trans_sf"/>
</dbReference>
<sequence length="406" mass="44432">MTNQGKKSLLKRIPSTIWAVGIVTLLINLSSIVIFSLSPLYITQVFGLATFELGLLEGIIESCSWFTRIFAGVVSDYLHKRKPILIVAYSLTALSRPIFALAPNIGWIYGARLSDRISNGLQATPREALVGDVAPHDLKGACYGLRQTLSLVGSLLGAIGVMYLMRRTGNNYEFIFFLASIPPVLALVTLIFFVQDSPQLRSQKREKSLSKTSWKDVFKNISHLKRSYWMVVLVSAVFMVSNYSGIYMILQAEQQGLSPADVPIVMVIQNLFAMLSAFPIGYLSDSLDRRILLSIGFSLTIVSNLFLGFATGISFVIVGAALWGAQMGINQSLLLTKVADTTSQDLRGTGFGIYYVSSGVALFISNSLTGWLFQTYGPVWAFINSGIIAGVALLLLPLLKPSQKMS</sequence>
<evidence type="ECO:0000259" key="6">
    <source>
        <dbReference type="PROSITE" id="PS50850"/>
    </source>
</evidence>
<dbReference type="Proteomes" id="UP000036771">
    <property type="component" value="Unassembled WGS sequence"/>
</dbReference>
<evidence type="ECO:0000256" key="5">
    <source>
        <dbReference type="SAM" id="Phobius"/>
    </source>
</evidence>
<keyword evidence="8" id="KW-1185">Reference proteome</keyword>
<feature type="transmembrane region" description="Helical" evidence="5">
    <location>
        <begin position="148"/>
        <end position="165"/>
    </location>
</feature>
<evidence type="ECO:0000256" key="2">
    <source>
        <dbReference type="ARBA" id="ARBA00022692"/>
    </source>
</evidence>
<evidence type="ECO:0000256" key="3">
    <source>
        <dbReference type="ARBA" id="ARBA00022989"/>
    </source>
</evidence>
<dbReference type="EMBL" id="BBVC01000072">
    <property type="protein sequence ID" value="GAO98616.1"/>
    <property type="molecule type" value="Genomic_DNA"/>
</dbReference>
<accession>A0A0K8MDL3</accession>
<dbReference type="AlphaFoldDB" id="A0A0K8MDL3"/>
<feature type="transmembrane region" description="Helical" evidence="5">
    <location>
        <begin position="54"/>
        <end position="74"/>
    </location>
</feature>
<dbReference type="InterPro" id="IPR011701">
    <property type="entry name" value="MFS"/>
</dbReference>
<keyword evidence="3 5" id="KW-1133">Transmembrane helix</keyword>
<dbReference type="PROSITE" id="PS50850">
    <property type="entry name" value="MFS"/>
    <property type="match status" value="1"/>
</dbReference>
<keyword evidence="4 5" id="KW-0472">Membrane</keyword>
<dbReference type="Gene3D" id="1.20.1250.20">
    <property type="entry name" value="MFS general substrate transporter like domains"/>
    <property type="match status" value="2"/>
</dbReference>
<dbReference type="CDD" id="cd17370">
    <property type="entry name" value="MFS_MJ1317_like"/>
    <property type="match status" value="1"/>
</dbReference>
<keyword evidence="2 5" id="KW-0812">Transmembrane</keyword>
<feature type="transmembrane region" description="Helical" evidence="5">
    <location>
        <begin position="379"/>
        <end position="399"/>
    </location>
</feature>
<evidence type="ECO:0000256" key="4">
    <source>
        <dbReference type="ARBA" id="ARBA00023136"/>
    </source>
</evidence>
<dbReference type="SUPFAM" id="SSF103473">
    <property type="entry name" value="MFS general substrate transporter"/>
    <property type="match status" value="1"/>
</dbReference>
<feature type="domain" description="Major facilitator superfamily (MFS) profile" evidence="6">
    <location>
        <begin position="16"/>
        <end position="404"/>
    </location>
</feature>
<dbReference type="STRING" id="1629334.Cva_01280"/>
<feature type="transmembrane region" description="Helical" evidence="5">
    <location>
        <begin position="86"/>
        <end position="109"/>
    </location>
</feature>
<dbReference type="InterPro" id="IPR020846">
    <property type="entry name" value="MFS_dom"/>
</dbReference>
<gene>
    <name evidence="7" type="ORF">Cva_01280</name>
</gene>
<feature type="transmembrane region" description="Helical" evidence="5">
    <location>
        <begin position="262"/>
        <end position="283"/>
    </location>
</feature>
<dbReference type="Pfam" id="PF07690">
    <property type="entry name" value="MFS_1"/>
    <property type="match status" value="1"/>
</dbReference>
<organism evidence="7 8">
    <name type="scientific">Caedimonas varicaedens</name>
    <dbReference type="NCBI Taxonomy" id="1629334"/>
    <lineage>
        <taxon>Bacteria</taxon>
        <taxon>Pseudomonadati</taxon>
        <taxon>Pseudomonadota</taxon>
        <taxon>Alphaproteobacteria</taxon>
        <taxon>Holosporales</taxon>
        <taxon>Caedimonadaceae</taxon>
        <taxon>Caedimonas</taxon>
    </lineage>
</organism>
<dbReference type="GO" id="GO:0022857">
    <property type="term" value="F:transmembrane transporter activity"/>
    <property type="evidence" value="ECO:0007669"/>
    <property type="project" value="InterPro"/>
</dbReference>
<comment type="subcellular location">
    <subcellularLocation>
        <location evidence="1">Membrane</location>
    </subcellularLocation>
</comment>